<dbReference type="InterPro" id="IPR018253">
    <property type="entry name" value="DnaJ_domain_CS"/>
</dbReference>
<dbReference type="FunFam" id="1.10.287.110:FF:000035">
    <property type="entry name" value="DnaJ homolog subfamily C member 9"/>
    <property type="match status" value="1"/>
</dbReference>
<dbReference type="PROSITE" id="PS00636">
    <property type="entry name" value="DNAJ_1"/>
    <property type="match status" value="1"/>
</dbReference>
<dbReference type="GO" id="GO:0005634">
    <property type="term" value="C:nucleus"/>
    <property type="evidence" value="ECO:0007669"/>
    <property type="project" value="TreeGrafter"/>
</dbReference>
<dbReference type="OrthoDB" id="110024at2759"/>
<dbReference type="Proteomes" id="UP000678393">
    <property type="component" value="Unassembled WGS sequence"/>
</dbReference>
<feature type="compositionally biased region" description="Basic and acidic residues" evidence="2">
    <location>
        <begin position="193"/>
        <end position="211"/>
    </location>
</feature>
<dbReference type="EMBL" id="CAJHNH020002046">
    <property type="protein sequence ID" value="CAG5125393.1"/>
    <property type="molecule type" value="Genomic_DNA"/>
</dbReference>
<keyword evidence="1" id="KW-0597">Phosphoprotein</keyword>
<comment type="caution">
    <text evidence="4">The sequence shown here is derived from an EMBL/GenBank/DDBJ whole genome shotgun (WGS) entry which is preliminary data.</text>
</comment>
<proteinExistence type="predicted"/>
<dbReference type="AlphaFoldDB" id="A0A8S3Z7N9"/>
<dbReference type="InterPro" id="IPR036869">
    <property type="entry name" value="J_dom_sf"/>
</dbReference>
<evidence type="ECO:0000256" key="2">
    <source>
        <dbReference type="SAM" id="MobiDB-lite"/>
    </source>
</evidence>
<evidence type="ECO:0000313" key="5">
    <source>
        <dbReference type="Proteomes" id="UP000678393"/>
    </source>
</evidence>
<dbReference type="GO" id="GO:0031072">
    <property type="term" value="F:heat shock protein binding"/>
    <property type="evidence" value="ECO:0007669"/>
    <property type="project" value="TreeGrafter"/>
</dbReference>
<dbReference type="InterPro" id="IPR001623">
    <property type="entry name" value="DnaJ_domain"/>
</dbReference>
<sequence>MPLLIDSCKEFFQTTNLYEVLGVTKEASKQEVKKGYYKKSLAYHPDRVSDTDKDVATKKFQVLSQIYNILSDDGRRAEYDETGSVGEEVILDENMDWQQYWRLHFRKVSIKDIEEFSQKYKGSSDELEDLKSVYLSSEGDLENIMNTMLCSSYEDEPRFVKILTDLIKEGTLPDFPAFSKESKKKKAARMQKARAEAKEAAEEAKKLKLDDTQESLASAIQQRQASRAAQADNFFSQLEAKYGGASKTKKKASKKSK</sequence>
<accession>A0A8S3Z7N9</accession>
<dbReference type="PANTHER" id="PTHR44144:SF1">
    <property type="entry name" value="DNAJ HOMOLOG SUBFAMILY C MEMBER 9"/>
    <property type="match status" value="1"/>
</dbReference>
<feature type="domain" description="J" evidence="3">
    <location>
        <begin position="16"/>
        <end position="83"/>
    </location>
</feature>
<dbReference type="SUPFAM" id="SSF46565">
    <property type="entry name" value="Chaperone J-domain"/>
    <property type="match status" value="1"/>
</dbReference>
<dbReference type="InterPro" id="IPR056453">
    <property type="entry name" value="HTH_DNAJC9"/>
</dbReference>
<dbReference type="PRINTS" id="PR00625">
    <property type="entry name" value="JDOMAIN"/>
</dbReference>
<dbReference type="GO" id="GO:0005737">
    <property type="term" value="C:cytoplasm"/>
    <property type="evidence" value="ECO:0007669"/>
    <property type="project" value="TreeGrafter"/>
</dbReference>
<dbReference type="Pfam" id="PF00226">
    <property type="entry name" value="DnaJ"/>
    <property type="match status" value="1"/>
</dbReference>
<dbReference type="CDD" id="cd06257">
    <property type="entry name" value="DnaJ"/>
    <property type="match status" value="1"/>
</dbReference>
<dbReference type="SMART" id="SM00271">
    <property type="entry name" value="DnaJ"/>
    <property type="match status" value="1"/>
</dbReference>
<dbReference type="InterPro" id="IPR052594">
    <property type="entry name" value="J_domain-containing_protein"/>
</dbReference>
<gene>
    <name evidence="4" type="ORF">CUNI_LOCUS10951</name>
</gene>
<reference evidence="4" key="1">
    <citation type="submission" date="2021-04" db="EMBL/GenBank/DDBJ databases">
        <authorList>
            <consortium name="Molecular Ecology Group"/>
        </authorList>
    </citation>
    <scope>NUCLEOTIDE SEQUENCE</scope>
</reference>
<dbReference type="PROSITE" id="PS50076">
    <property type="entry name" value="DNAJ_2"/>
    <property type="match status" value="1"/>
</dbReference>
<evidence type="ECO:0000259" key="3">
    <source>
        <dbReference type="PROSITE" id="PS50076"/>
    </source>
</evidence>
<dbReference type="Pfam" id="PF23302">
    <property type="entry name" value="HTH_DNAJC9"/>
    <property type="match status" value="1"/>
</dbReference>
<dbReference type="Gene3D" id="1.10.287.110">
    <property type="entry name" value="DnaJ domain"/>
    <property type="match status" value="1"/>
</dbReference>
<feature type="region of interest" description="Disordered" evidence="2">
    <location>
        <begin position="186"/>
        <end position="223"/>
    </location>
</feature>
<evidence type="ECO:0000256" key="1">
    <source>
        <dbReference type="ARBA" id="ARBA00022553"/>
    </source>
</evidence>
<organism evidence="4 5">
    <name type="scientific">Candidula unifasciata</name>
    <dbReference type="NCBI Taxonomy" id="100452"/>
    <lineage>
        <taxon>Eukaryota</taxon>
        <taxon>Metazoa</taxon>
        <taxon>Spiralia</taxon>
        <taxon>Lophotrochozoa</taxon>
        <taxon>Mollusca</taxon>
        <taxon>Gastropoda</taxon>
        <taxon>Heterobranchia</taxon>
        <taxon>Euthyneura</taxon>
        <taxon>Panpulmonata</taxon>
        <taxon>Eupulmonata</taxon>
        <taxon>Stylommatophora</taxon>
        <taxon>Helicina</taxon>
        <taxon>Helicoidea</taxon>
        <taxon>Geomitridae</taxon>
        <taxon>Candidula</taxon>
    </lineage>
</organism>
<protein>
    <recommendedName>
        <fullName evidence="3">J domain-containing protein</fullName>
    </recommendedName>
</protein>
<dbReference type="PANTHER" id="PTHR44144">
    <property type="entry name" value="DNAJ HOMOLOG SUBFAMILY C MEMBER 9"/>
    <property type="match status" value="1"/>
</dbReference>
<name>A0A8S3Z7N9_9EUPU</name>
<evidence type="ECO:0000313" key="4">
    <source>
        <dbReference type="EMBL" id="CAG5125393.1"/>
    </source>
</evidence>
<keyword evidence="5" id="KW-1185">Reference proteome</keyword>